<evidence type="ECO:0000313" key="1">
    <source>
        <dbReference type="EMBL" id="PZO36159.1"/>
    </source>
</evidence>
<reference evidence="1 2" key="2">
    <citation type="submission" date="2018-06" db="EMBL/GenBank/DDBJ databases">
        <title>Metagenomic assembly of (sub)arctic Cyanobacteria and their associated microbiome from non-axenic cultures.</title>
        <authorList>
            <person name="Baurain D."/>
        </authorList>
    </citation>
    <scope>NUCLEOTIDE SEQUENCE [LARGE SCALE GENOMIC DNA]</scope>
    <source>
        <strain evidence="1">ULC066bin1</strain>
    </source>
</reference>
<gene>
    <name evidence="1" type="ORF">DCF19_22290</name>
</gene>
<dbReference type="Proteomes" id="UP000249467">
    <property type="component" value="Unassembled WGS sequence"/>
</dbReference>
<protein>
    <submittedName>
        <fullName evidence="1">Uncharacterized protein</fullName>
    </submittedName>
</protein>
<dbReference type="AlphaFoldDB" id="A0A2W4W279"/>
<sequence>MVETLGAIFVPLKSDCVDRLQDWLQTKNYNGRDSKKIVVSPENSFAVVEEYGRTSHAPRWLPSREKTDDPLTVPQTGILPELSINFGEAFAFIMFDDHIDCQHWKEGKLVRFLDGNAEGWDTVSGHPDPWEEDFFFPLEKLDSCLNDLRDWEELTLEREAEIRKVWAEKAIRSGAAEPQAAGTARAIRIHYFPKNPFI</sequence>
<accession>A0A2W4W279</accession>
<name>A0A2W4W279_9CYAN</name>
<organism evidence="1 2">
    <name type="scientific">Pseudanabaena frigida</name>
    <dbReference type="NCBI Taxonomy" id="945775"/>
    <lineage>
        <taxon>Bacteria</taxon>
        <taxon>Bacillati</taxon>
        <taxon>Cyanobacteriota</taxon>
        <taxon>Cyanophyceae</taxon>
        <taxon>Pseudanabaenales</taxon>
        <taxon>Pseudanabaenaceae</taxon>
        <taxon>Pseudanabaena</taxon>
    </lineage>
</organism>
<comment type="caution">
    <text evidence="1">The sequence shown here is derived from an EMBL/GenBank/DDBJ whole genome shotgun (WGS) entry which is preliminary data.</text>
</comment>
<evidence type="ECO:0000313" key="2">
    <source>
        <dbReference type="Proteomes" id="UP000249467"/>
    </source>
</evidence>
<dbReference type="EMBL" id="QBML01000044">
    <property type="protein sequence ID" value="PZO36159.1"/>
    <property type="molecule type" value="Genomic_DNA"/>
</dbReference>
<proteinExistence type="predicted"/>
<reference evidence="1 2" key="1">
    <citation type="submission" date="2018-04" db="EMBL/GenBank/DDBJ databases">
        <authorList>
            <person name="Go L.Y."/>
            <person name="Mitchell J.A."/>
        </authorList>
    </citation>
    <scope>NUCLEOTIDE SEQUENCE [LARGE SCALE GENOMIC DNA]</scope>
    <source>
        <strain evidence="1">ULC066bin1</strain>
    </source>
</reference>